<dbReference type="InterPro" id="IPR006133">
    <property type="entry name" value="DNA-dir_DNA_pol_B_exonuc"/>
</dbReference>
<evidence type="ECO:0000256" key="4">
    <source>
        <dbReference type="ARBA" id="ARBA00022695"/>
    </source>
</evidence>
<keyword evidence="3" id="KW-0808">Transferase</keyword>
<dbReference type="InterPro" id="IPR043502">
    <property type="entry name" value="DNA/RNA_pol_sf"/>
</dbReference>
<dbReference type="GO" id="GO:0003887">
    <property type="term" value="F:DNA-directed DNA polymerase activity"/>
    <property type="evidence" value="ECO:0007669"/>
    <property type="project" value="UniProtKB-KW"/>
</dbReference>
<dbReference type="KEGG" id="taut:V4D30_00065"/>
<dbReference type="PANTHER" id="PTHR10322">
    <property type="entry name" value="DNA POLYMERASE CATALYTIC SUBUNIT"/>
    <property type="match status" value="1"/>
</dbReference>
<gene>
    <name evidence="10" type="ORF">V4D30_00065</name>
</gene>
<comment type="similarity">
    <text evidence="1">Belongs to the DNA polymerase type-B family.</text>
</comment>
<dbReference type="Pfam" id="PF00136">
    <property type="entry name" value="DNA_pol_B"/>
    <property type="match status" value="1"/>
</dbReference>
<keyword evidence="4" id="KW-0548">Nucleotidyltransferase</keyword>
<dbReference type="InterPro" id="IPR006172">
    <property type="entry name" value="DNA-dir_DNA_pol_B"/>
</dbReference>
<accession>A0AAU8GW96</accession>
<dbReference type="RefSeq" id="WP_353684216.1">
    <property type="nucleotide sequence ID" value="NZ_CP144373.1"/>
</dbReference>
<dbReference type="SUPFAM" id="SSF53098">
    <property type="entry name" value="Ribonuclease H-like"/>
    <property type="match status" value="1"/>
</dbReference>
<dbReference type="InterPro" id="IPR023211">
    <property type="entry name" value="DNA_pol_palm_dom_sf"/>
</dbReference>
<keyword evidence="5 10" id="KW-0239">DNA-directed DNA polymerase</keyword>
<organism evidence="10">
    <name type="scientific">Thermodesulfovibrio autotrophicus</name>
    <dbReference type="NCBI Taxonomy" id="3118333"/>
    <lineage>
        <taxon>Bacteria</taxon>
        <taxon>Pseudomonadati</taxon>
        <taxon>Nitrospirota</taxon>
        <taxon>Thermodesulfovibrionia</taxon>
        <taxon>Thermodesulfovibrionales</taxon>
        <taxon>Thermodesulfovibrionaceae</taxon>
        <taxon>Thermodesulfovibrio</taxon>
    </lineage>
</organism>
<dbReference type="PANTHER" id="PTHR10322:SF23">
    <property type="entry name" value="DNA POLYMERASE DELTA CATALYTIC SUBUNIT"/>
    <property type="match status" value="1"/>
</dbReference>
<evidence type="ECO:0000256" key="2">
    <source>
        <dbReference type="ARBA" id="ARBA00012417"/>
    </source>
</evidence>
<dbReference type="Gene3D" id="3.90.1600.10">
    <property type="entry name" value="Palm domain of DNA polymerase"/>
    <property type="match status" value="1"/>
</dbReference>
<dbReference type="Pfam" id="PF03104">
    <property type="entry name" value="DNA_pol_B_exo1"/>
    <property type="match status" value="1"/>
</dbReference>
<dbReference type="Gene3D" id="1.10.287.690">
    <property type="entry name" value="Helix hairpin bin"/>
    <property type="match status" value="1"/>
</dbReference>
<evidence type="ECO:0000313" key="10">
    <source>
        <dbReference type="EMBL" id="XCH46691.1"/>
    </source>
</evidence>
<proteinExistence type="inferred from homology"/>
<dbReference type="GO" id="GO:0006261">
    <property type="term" value="P:DNA-templated DNA replication"/>
    <property type="evidence" value="ECO:0007669"/>
    <property type="project" value="TreeGrafter"/>
</dbReference>
<keyword evidence="6" id="KW-0238">DNA-binding</keyword>
<dbReference type="SUPFAM" id="SSF56672">
    <property type="entry name" value="DNA/RNA polymerases"/>
    <property type="match status" value="1"/>
</dbReference>
<dbReference type="NCBIfam" id="TIGR00592">
    <property type="entry name" value="pol2"/>
    <property type="match status" value="1"/>
</dbReference>
<sequence>MLLYLIDIDDSSDGILLFGITEDGKRQKLIDSSYRPYFLVLPADKNKAIEEIEKIIKENSLAVTEMTEEKKIFYGQQKEFIKIYTKRHQDLQKVRDAIKVLEAKRGGSGSIVDEFEYQLSPYRTYLAERQLSCLQWLEIETHGNQVKSIKKAAAASPKLKILAFDMEVLEVQRGTPSIVMISVFGEGLSKVITYQEAKYTVETTVVKDEKELIKNFIEIVKDYDPDIIVGYNTDLYDMPILRERARQLKVDISILSRDNSGITLSKRARFTTARLIGRVHIDIFNFVFNILSAMLQSEQLTLKNVAQELLGDTKLDMEYEDILQAWDKGHELDKLARYCLKDSELVYELTKMLLPDIEELTRITGQSLFDTSRMPYSQLVEWYYIKKAKQQNRVIPNQPKFDEIKERQKTTYEGGFVKEPEVGLHKGIAVVDFASLYPSIIATYNISIDTLNCSCCKDNGYKIPDFPYWFCKNKKGFESQAVEELLIERLELKKQLKKLNPESHEYLELDTKQRALKTIINASYGYYAYPASRWYSKECAEAITALGRYWIKEVLKKASEKGFHAIYGDTDSAFLKIDNKEKVEEFIKEINQSLPGLMRLDLEDFYVKGLFVSREAGGVAKKRYALVDEKGKLKIRGLEVVRRDLCKFARATQQEILKICLIEEDIPKAFKYLDERVKALREGNYDLKELVVYEQLSKPVSEYKLISPHVVAAKRLLEKDIPVGEGSVIGYIIQKGSGSISERAYPVELADPSKIDIDYYIENQVLPTAMRILKVFKKENKLF</sequence>
<evidence type="ECO:0000256" key="6">
    <source>
        <dbReference type="ARBA" id="ARBA00023125"/>
    </source>
</evidence>
<dbReference type="InterPro" id="IPR036397">
    <property type="entry name" value="RNaseH_sf"/>
</dbReference>
<evidence type="ECO:0000259" key="9">
    <source>
        <dbReference type="Pfam" id="PF03104"/>
    </source>
</evidence>
<dbReference type="AlphaFoldDB" id="A0AAU8GW96"/>
<dbReference type="Gene3D" id="3.30.342.10">
    <property type="entry name" value="DNA Polymerase, chain B, domain 1"/>
    <property type="match status" value="1"/>
</dbReference>
<dbReference type="Gene3D" id="3.30.420.10">
    <property type="entry name" value="Ribonuclease H-like superfamily/Ribonuclease H"/>
    <property type="match status" value="1"/>
</dbReference>
<dbReference type="GO" id="GO:0000166">
    <property type="term" value="F:nucleotide binding"/>
    <property type="evidence" value="ECO:0007669"/>
    <property type="project" value="InterPro"/>
</dbReference>
<evidence type="ECO:0000256" key="1">
    <source>
        <dbReference type="ARBA" id="ARBA00005755"/>
    </source>
</evidence>
<evidence type="ECO:0000259" key="8">
    <source>
        <dbReference type="Pfam" id="PF00136"/>
    </source>
</evidence>
<dbReference type="EC" id="2.7.7.7" evidence="2"/>
<comment type="catalytic activity">
    <reaction evidence="7">
        <text>DNA(n) + a 2'-deoxyribonucleoside 5'-triphosphate = DNA(n+1) + diphosphate</text>
        <dbReference type="Rhea" id="RHEA:22508"/>
        <dbReference type="Rhea" id="RHEA-COMP:17339"/>
        <dbReference type="Rhea" id="RHEA-COMP:17340"/>
        <dbReference type="ChEBI" id="CHEBI:33019"/>
        <dbReference type="ChEBI" id="CHEBI:61560"/>
        <dbReference type="ChEBI" id="CHEBI:173112"/>
        <dbReference type="EC" id="2.7.7.7"/>
    </reaction>
</comment>
<dbReference type="SMART" id="SM00486">
    <property type="entry name" value="POLBc"/>
    <property type="match status" value="1"/>
</dbReference>
<name>A0AAU8GW96_9BACT</name>
<feature type="domain" description="DNA-directed DNA polymerase family B exonuclease" evidence="9">
    <location>
        <begin position="113"/>
        <end position="288"/>
    </location>
</feature>
<dbReference type="Gene3D" id="1.10.132.60">
    <property type="entry name" value="DNA polymerase family B, C-terminal domain"/>
    <property type="match status" value="1"/>
</dbReference>
<dbReference type="EMBL" id="CP144373">
    <property type="protein sequence ID" value="XCH46691.1"/>
    <property type="molecule type" value="Genomic_DNA"/>
</dbReference>
<evidence type="ECO:0000256" key="3">
    <source>
        <dbReference type="ARBA" id="ARBA00022679"/>
    </source>
</evidence>
<dbReference type="InterPro" id="IPR012337">
    <property type="entry name" value="RNaseH-like_sf"/>
</dbReference>
<dbReference type="PRINTS" id="PR00106">
    <property type="entry name" value="DNAPOLB"/>
</dbReference>
<evidence type="ECO:0000256" key="5">
    <source>
        <dbReference type="ARBA" id="ARBA00022932"/>
    </source>
</evidence>
<evidence type="ECO:0000256" key="7">
    <source>
        <dbReference type="ARBA" id="ARBA00049244"/>
    </source>
</evidence>
<feature type="domain" description="DNA-directed DNA polymerase family B multifunctional" evidence="8">
    <location>
        <begin position="378"/>
        <end position="774"/>
    </location>
</feature>
<dbReference type="InterPro" id="IPR006134">
    <property type="entry name" value="DNA-dir_DNA_pol_B_multi_dom"/>
</dbReference>
<dbReference type="InterPro" id="IPR050240">
    <property type="entry name" value="DNA_pol_type-B"/>
</dbReference>
<reference evidence="10" key="1">
    <citation type="submission" date="2024-01" db="EMBL/GenBank/DDBJ databases">
        <title>The first autotrophic representatives of the genus Thermodesulfovibrio.</title>
        <authorList>
            <person name="Maltseva A.I."/>
            <person name="Elcheninov A.G."/>
            <person name="Kublanov I.V."/>
            <person name="Lebedinsky A.V."/>
            <person name="Frolov E.N."/>
        </authorList>
    </citation>
    <scope>NUCLEOTIDE SEQUENCE</scope>
    <source>
        <strain evidence="10">3907-1M</strain>
    </source>
</reference>
<dbReference type="InterPro" id="IPR042087">
    <property type="entry name" value="DNA_pol_B_thumb"/>
</dbReference>
<dbReference type="GO" id="GO:0003677">
    <property type="term" value="F:DNA binding"/>
    <property type="evidence" value="ECO:0007669"/>
    <property type="project" value="UniProtKB-KW"/>
</dbReference>
<protein>
    <recommendedName>
        <fullName evidence="2">DNA-directed DNA polymerase</fullName>
        <ecNumber evidence="2">2.7.7.7</ecNumber>
    </recommendedName>
</protein>